<dbReference type="CDD" id="cd04301">
    <property type="entry name" value="NAT_SF"/>
    <property type="match status" value="1"/>
</dbReference>
<evidence type="ECO:0000256" key="2">
    <source>
        <dbReference type="ARBA" id="ARBA00023315"/>
    </source>
</evidence>
<evidence type="ECO:0000313" key="4">
    <source>
        <dbReference type="EMBL" id="QIK39514.1"/>
    </source>
</evidence>
<keyword evidence="1 4" id="KW-0808">Transferase</keyword>
<dbReference type="KEGG" id="mon:G8E03_01305"/>
<dbReference type="Proteomes" id="UP000500791">
    <property type="component" value="Chromosome"/>
</dbReference>
<sequence>MVHTSRPAVPSQSRDAGNREIEVFDGFAPQHRAEVTALYLDAFGPKLARFLGRGARIRDFVHDTLNANFAVVAIDTQTGRVVGVAGFRTEQGGLTERFGARLHGHYGPFGGFWRGLILNLLQTQERSDKLLVDGIAVAERYRGSGIGTALLHALDAKAAALGKQGIRLDVIDENRRAQALYARHGYSVTDAHDIGLLSVIFGFRRATQMTRML</sequence>
<dbReference type="SUPFAM" id="SSF55729">
    <property type="entry name" value="Acyl-CoA N-acyltransferases (Nat)"/>
    <property type="match status" value="1"/>
</dbReference>
<dbReference type="RefSeq" id="WP_166187747.1">
    <property type="nucleotide sequence ID" value="NZ_CP049811.1"/>
</dbReference>
<dbReference type="InterPro" id="IPR016181">
    <property type="entry name" value="Acyl_CoA_acyltransferase"/>
</dbReference>
<dbReference type="AlphaFoldDB" id="A0A6G7VHP2"/>
<gene>
    <name evidence="4" type="ORF">G8E03_01305</name>
</gene>
<protein>
    <submittedName>
        <fullName evidence="4">N-acetyltransferase</fullName>
    </submittedName>
</protein>
<dbReference type="Pfam" id="PF00583">
    <property type="entry name" value="Acetyltransf_1"/>
    <property type="match status" value="1"/>
</dbReference>
<dbReference type="InterPro" id="IPR050680">
    <property type="entry name" value="YpeA/RimI_acetyltransf"/>
</dbReference>
<organism evidence="4 5">
    <name type="scientific">Pontivivens nitratireducens</name>
    <dbReference type="NCBI Taxonomy" id="2758038"/>
    <lineage>
        <taxon>Bacteria</taxon>
        <taxon>Pseudomonadati</taxon>
        <taxon>Pseudomonadota</taxon>
        <taxon>Alphaproteobacteria</taxon>
        <taxon>Rhodobacterales</taxon>
        <taxon>Paracoccaceae</taxon>
        <taxon>Pontivivens</taxon>
    </lineage>
</organism>
<dbReference type="InterPro" id="IPR000182">
    <property type="entry name" value="GNAT_dom"/>
</dbReference>
<keyword evidence="2" id="KW-0012">Acyltransferase</keyword>
<dbReference type="EMBL" id="CP049811">
    <property type="protein sequence ID" value="QIK39514.1"/>
    <property type="molecule type" value="Genomic_DNA"/>
</dbReference>
<accession>A0A6G7VHP2</accession>
<dbReference type="PANTHER" id="PTHR43420">
    <property type="entry name" value="ACETYLTRANSFERASE"/>
    <property type="match status" value="1"/>
</dbReference>
<proteinExistence type="predicted"/>
<dbReference type="PROSITE" id="PS51186">
    <property type="entry name" value="GNAT"/>
    <property type="match status" value="1"/>
</dbReference>
<reference evidence="4 5" key="1">
    <citation type="submission" date="2020-03" db="EMBL/GenBank/DDBJ databases">
        <title>Complete genome sequence of Monaibacterium sp. ALG8 with diverse plasmids.</title>
        <authorList>
            <person name="Sun C."/>
        </authorList>
    </citation>
    <scope>NUCLEOTIDE SEQUENCE [LARGE SCALE GENOMIC DNA]</scope>
    <source>
        <strain evidence="4 5">ALG8</strain>
    </source>
</reference>
<feature type="domain" description="N-acetyltransferase" evidence="3">
    <location>
        <begin position="22"/>
        <end position="213"/>
    </location>
</feature>
<dbReference type="GO" id="GO:0016747">
    <property type="term" value="F:acyltransferase activity, transferring groups other than amino-acyl groups"/>
    <property type="evidence" value="ECO:0007669"/>
    <property type="project" value="InterPro"/>
</dbReference>
<name>A0A6G7VHP2_9RHOB</name>
<evidence type="ECO:0000313" key="5">
    <source>
        <dbReference type="Proteomes" id="UP000500791"/>
    </source>
</evidence>
<evidence type="ECO:0000259" key="3">
    <source>
        <dbReference type="PROSITE" id="PS51186"/>
    </source>
</evidence>
<evidence type="ECO:0000256" key="1">
    <source>
        <dbReference type="ARBA" id="ARBA00022679"/>
    </source>
</evidence>
<dbReference type="Gene3D" id="3.40.630.30">
    <property type="match status" value="1"/>
</dbReference>
<keyword evidence="5" id="KW-1185">Reference proteome</keyword>